<dbReference type="OrthoDB" id="21449at2759"/>
<dbReference type="HOGENOM" id="CLU_129458_2_2_1"/>
<dbReference type="Proteomes" id="UP000011087">
    <property type="component" value="Unassembled WGS sequence"/>
</dbReference>
<dbReference type="PaxDb" id="55529-EKX45649"/>
<dbReference type="AlphaFoldDB" id="L1JC04"/>
<reference evidence="5" key="3">
    <citation type="submission" date="2015-06" db="UniProtKB">
        <authorList>
            <consortium name="EnsemblProtists"/>
        </authorList>
    </citation>
    <scope>IDENTIFICATION</scope>
</reference>
<dbReference type="GeneID" id="17302249"/>
<reference evidence="4 6" key="1">
    <citation type="journal article" date="2012" name="Nature">
        <title>Algal genomes reveal evolutionary mosaicism and the fate of nucleomorphs.</title>
        <authorList>
            <consortium name="DOE Joint Genome Institute"/>
            <person name="Curtis B.A."/>
            <person name="Tanifuji G."/>
            <person name="Burki F."/>
            <person name="Gruber A."/>
            <person name="Irimia M."/>
            <person name="Maruyama S."/>
            <person name="Arias M.C."/>
            <person name="Ball S.G."/>
            <person name="Gile G.H."/>
            <person name="Hirakawa Y."/>
            <person name="Hopkins J.F."/>
            <person name="Kuo A."/>
            <person name="Rensing S.A."/>
            <person name="Schmutz J."/>
            <person name="Symeonidi A."/>
            <person name="Elias M."/>
            <person name="Eveleigh R.J."/>
            <person name="Herman E.K."/>
            <person name="Klute M.J."/>
            <person name="Nakayama T."/>
            <person name="Obornik M."/>
            <person name="Reyes-Prieto A."/>
            <person name="Armbrust E.V."/>
            <person name="Aves S.J."/>
            <person name="Beiko R.G."/>
            <person name="Coutinho P."/>
            <person name="Dacks J.B."/>
            <person name="Durnford D.G."/>
            <person name="Fast N.M."/>
            <person name="Green B.R."/>
            <person name="Grisdale C.J."/>
            <person name="Hempel F."/>
            <person name="Henrissat B."/>
            <person name="Hoppner M.P."/>
            <person name="Ishida K."/>
            <person name="Kim E."/>
            <person name="Koreny L."/>
            <person name="Kroth P.G."/>
            <person name="Liu Y."/>
            <person name="Malik S.B."/>
            <person name="Maier U.G."/>
            <person name="McRose D."/>
            <person name="Mock T."/>
            <person name="Neilson J.A."/>
            <person name="Onodera N.T."/>
            <person name="Poole A.M."/>
            <person name="Pritham E.J."/>
            <person name="Richards T.A."/>
            <person name="Rocap G."/>
            <person name="Roy S.W."/>
            <person name="Sarai C."/>
            <person name="Schaack S."/>
            <person name="Shirato S."/>
            <person name="Slamovits C.H."/>
            <person name="Spencer D.F."/>
            <person name="Suzuki S."/>
            <person name="Worden A.Z."/>
            <person name="Zauner S."/>
            <person name="Barry K."/>
            <person name="Bell C."/>
            <person name="Bharti A.K."/>
            <person name="Crow J.A."/>
            <person name="Grimwood J."/>
            <person name="Kramer R."/>
            <person name="Lindquist E."/>
            <person name="Lucas S."/>
            <person name="Salamov A."/>
            <person name="McFadden G.I."/>
            <person name="Lane C.E."/>
            <person name="Keeling P.J."/>
            <person name="Gray M.W."/>
            <person name="Grigoriev I.V."/>
            <person name="Archibald J.M."/>
        </authorList>
    </citation>
    <scope>NUCLEOTIDE SEQUENCE</scope>
    <source>
        <strain evidence="4 6">CCMP2712</strain>
    </source>
</reference>
<evidence type="ECO:0000256" key="1">
    <source>
        <dbReference type="ARBA" id="ARBA00023117"/>
    </source>
</evidence>
<evidence type="ECO:0000259" key="3">
    <source>
        <dbReference type="PROSITE" id="PS50014"/>
    </source>
</evidence>
<protein>
    <recommendedName>
        <fullName evidence="3">Bromo domain-containing protein</fullName>
    </recommendedName>
</protein>
<evidence type="ECO:0000313" key="6">
    <source>
        <dbReference type="Proteomes" id="UP000011087"/>
    </source>
</evidence>
<reference evidence="6" key="2">
    <citation type="submission" date="2012-11" db="EMBL/GenBank/DDBJ databases">
        <authorList>
            <person name="Kuo A."/>
            <person name="Curtis B.A."/>
            <person name="Tanifuji G."/>
            <person name="Burki F."/>
            <person name="Gruber A."/>
            <person name="Irimia M."/>
            <person name="Maruyama S."/>
            <person name="Arias M.C."/>
            <person name="Ball S.G."/>
            <person name="Gile G.H."/>
            <person name="Hirakawa Y."/>
            <person name="Hopkins J.F."/>
            <person name="Rensing S.A."/>
            <person name="Schmutz J."/>
            <person name="Symeonidi A."/>
            <person name="Elias M."/>
            <person name="Eveleigh R.J."/>
            <person name="Herman E.K."/>
            <person name="Klute M.J."/>
            <person name="Nakayama T."/>
            <person name="Obornik M."/>
            <person name="Reyes-Prieto A."/>
            <person name="Armbrust E.V."/>
            <person name="Aves S.J."/>
            <person name="Beiko R.G."/>
            <person name="Coutinho P."/>
            <person name="Dacks J.B."/>
            <person name="Durnford D.G."/>
            <person name="Fast N.M."/>
            <person name="Green B.R."/>
            <person name="Grisdale C."/>
            <person name="Hempe F."/>
            <person name="Henrissat B."/>
            <person name="Hoppner M.P."/>
            <person name="Ishida K.-I."/>
            <person name="Kim E."/>
            <person name="Koreny L."/>
            <person name="Kroth P.G."/>
            <person name="Liu Y."/>
            <person name="Malik S.-B."/>
            <person name="Maier U.G."/>
            <person name="McRose D."/>
            <person name="Mock T."/>
            <person name="Neilson J.A."/>
            <person name="Onodera N.T."/>
            <person name="Poole A.M."/>
            <person name="Pritham E.J."/>
            <person name="Richards T.A."/>
            <person name="Rocap G."/>
            <person name="Roy S.W."/>
            <person name="Sarai C."/>
            <person name="Schaack S."/>
            <person name="Shirato S."/>
            <person name="Slamovits C.H."/>
            <person name="Spencer D.F."/>
            <person name="Suzuki S."/>
            <person name="Worden A.Z."/>
            <person name="Zauner S."/>
            <person name="Barry K."/>
            <person name="Bell C."/>
            <person name="Bharti A.K."/>
            <person name="Crow J.A."/>
            <person name="Grimwood J."/>
            <person name="Kramer R."/>
            <person name="Lindquist E."/>
            <person name="Lucas S."/>
            <person name="Salamov A."/>
            <person name="McFadden G.I."/>
            <person name="Lane C.E."/>
            <person name="Keeling P.J."/>
            <person name="Gray M.W."/>
            <person name="Grigoriev I.V."/>
            <person name="Archibald J.M."/>
        </authorList>
    </citation>
    <scope>NUCLEOTIDE SEQUENCE</scope>
    <source>
        <strain evidence="6">CCMP2712</strain>
    </source>
</reference>
<dbReference type="KEGG" id="gtt:GUITHDRAFT_71255"/>
<dbReference type="PROSITE" id="PS50014">
    <property type="entry name" value="BROMODOMAIN_2"/>
    <property type="match status" value="1"/>
</dbReference>
<sequence length="121" mass="13745">MKVKSAVNQSYGETGEDVPLSVPQYLEAAKELVDKSTNRPHCRMLLSPVRPLEDGCSDYLDVIREPMDLGTIRHRLETGNFYETMGDVAADMRLTFKNALMYNEEGSTIFKWASDAMQMFE</sequence>
<dbReference type="RefSeq" id="XP_005832629.1">
    <property type="nucleotide sequence ID" value="XM_005832572.1"/>
</dbReference>
<dbReference type="InterPro" id="IPR001487">
    <property type="entry name" value="Bromodomain"/>
</dbReference>
<dbReference type="InterPro" id="IPR036427">
    <property type="entry name" value="Bromodomain-like_sf"/>
</dbReference>
<evidence type="ECO:0000256" key="2">
    <source>
        <dbReference type="PROSITE-ProRule" id="PRU00035"/>
    </source>
</evidence>
<dbReference type="PANTHER" id="PTHR45926">
    <property type="entry name" value="OSJNBA0053K19.4 PROTEIN"/>
    <property type="match status" value="1"/>
</dbReference>
<dbReference type="Gene3D" id="1.20.920.10">
    <property type="entry name" value="Bromodomain-like"/>
    <property type="match status" value="1"/>
</dbReference>
<feature type="domain" description="Bromo" evidence="3">
    <location>
        <begin position="37"/>
        <end position="110"/>
    </location>
</feature>
<dbReference type="SUPFAM" id="SSF47370">
    <property type="entry name" value="Bromodomain"/>
    <property type="match status" value="1"/>
</dbReference>
<dbReference type="CDD" id="cd04369">
    <property type="entry name" value="Bromodomain"/>
    <property type="match status" value="1"/>
</dbReference>
<feature type="non-terminal residue" evidence="4">
    <location>
        <position position="121"/>
    </location>
</feature>
<dbReference type="PRINTS" id="PR00503">
    <property type="entry name" value="BROMODOMAIN"/>
</dbReference>
<dbReference type="Pfam" id="PF00439">
    <property type="entry name" value="Bromodomain"/>
    <property type="match status" value="1"/>
</dbReference>
<evidence type="ECO:0000313" key="4">
    <source>
        <dbReference type="EMBL" id="EKX45649.1"/>
    </source>
</evidence>
<dbReference type="eggNOG" id="KOG1474">
    <property type="taxonomic scope" value="Eukaryota"/>
</dbReference>
<dbReference type="STRING" id="905079.L1JC04"/>
<proteinExistence type="predicted"/>
<evidence type="ECO:0000313" key="5">
    <source>
        <dbReference type="EnsemblProtists" id="EKX45649"/>
    </source>
</evidence>
<gene>
    <name evidence="4" type="ORF">GUITHDRAFT_71255</name>
</gene>
<organism evidence="4">
    <name type="scientific">Guillardia theta (strain CCMP2712)</name>
    <name type="common">Cryptophyte</name>
    <dbReference type="NCBI Taxonomy" id="905079"/>
    <lineage>
        <taxon>Eukaryota</taxon>
        <taxon>Cryptophyceae</taxon>
        <taxon>Pyrenomonadales</taxon>
        <taxon>Geminigeraceae</taxon>
        <taxon>Guillardia</taxon>
    </lineage>
</organism>
<dbReference type="EMBL" id="JH992998">
    <property type="protein sequence ID" value="EKX45649.1"/>
    <property type="molecule type" value="Genomic_DNA"/>
</dbReference>
<keyword evidence="6" id="KW-1185">Reference proteome</keyword>
<accession>L1JC04</accession>
<dbReference type="EnsemblProtists" id="EKX45649">
    <property type="protein sequence ID" value="EKX45649"/>
    <property type="gene ID" value="GUITHDRAFT_71255"/>
</dbReference>
<dbReference type="SMART" id="SM00297">
    <property type="entry name" value="BROMO"/>
    <property type="match status" value="1"/>
</dbReference>
<name>L1JC04_GUITC</name>
<keyword evidence="1 2" id="KW-0103">Bromodomain</keyword>